<keyword evidence="4 11" id="KW-0378">Hydrolase</keyword>
<proteinExistence type="predicted"/>
<dbReference type="GO" id="GO:0006508">
    <property type="term" value="P:proteolysis"/>
    <property type="evidence" value="ECO:0007669"/>
    <property type="project" value="UniProtKB-KW"/>
</dbReference>
<evidence type="ECO:0000256" key="2">
    <source>
        <dbReference type="ARBA" id="ARBA00022670"/>
    </source>
</evidence>
<dbReference type="FunFam" id="2.40.10.10:FF:000039">
    <property type="entry name" value="Brain-specific serine protease 4"/>
    <property type="match status" value="1"/>
</dbReference>
<keyword evidence="7" id="KW-0325">Glycoprotein</keyword>
<dbReference type="PROSITE" id="PS00134">
    <property type="entry name" value="TRYPSIN_HIS"/>
    <property type="match status" value="2"/>
</dbReference>
<dbReference type="FunFam" id="2.40.10.10:FF:000024">
    <property type="entry name" value="Serine protease 53"/>
    <property type="match status" value="1"/>
</dbReference>
<feature type="domain" description="Peptidase S1" evidence="12">
    <location>
        <begin position="13"/>
        <end position="256"/>
    </location>
</feature>
<comment type="catalytic activity">
    <reaction evidence="8">
        <text>Preferential cleavage: Arg-|-Xaa, Lys-|-Xaa, but with more restricted specificity than trypsin.</text>
        <dbReference type="EC" id="3.4.21.59"/>
    </reaction>
</comment>
<dbReference type="InterPro" id="IPR043504">
    <property type="entry name" value="Peptidase_S1_PA_chymotrypsin"/>
</dbReference>
<evidence type="ECO:0000256" key="10">
    <source>
        <dbReference type="ARBA" id="ARBA00066748"/>
    </source>
</evidence>
<dbReference type="PROSITE" id="PS00135">
    <property type="entry name" value="TRYPSIN_SER"/>
    <property type="match status" value="2"/>
</dbReference>
<dbReference type="PANTHER" id="PTHR24253">
    <property type="entry name" value="TRANSMEMBRANE PROTEASE SERINE"/>
    <property type="match status" value="1"/>
</dbReference>
<dbReference type="Gene3D" id="2.40.10.10">
    <property type="entry name" value="Trypsin-like serine proteases"/>
    <property type="match status" value="2"/>
</dbReference>
<dbReference type="EC" id="3.4.21.59" evidence="10"/>
<dbReference type="Pfam" id="PF00089">
    <property type="entry name" value="Trypsin"/>
    <property type="match status" value="2"/>
</dbReference>
<evidence type="ECO:0000256" key="7">
    <source>
        <dbReference type="ARBA" id="ARBA00023180"/>
    </source>
</evidence>
<evidence type="ECO:0000256" key="4">
    <source>
        <dbReference type="ARBA" id="ARBA00022801"/>
    </source>
</evidence>
<comment type="caution">
    <text evidence="13">The sequence shown here is derived from an EMBL/GenBank/DDBJ whole genome shotgun (WGS) entry which is preliminary data.</text>
</comment>
<evidence type="ECO:0000256" key="9">
    <source>
        <dbReference type="ARBA" id="ARBA00054350"/>
    </source>
</evidence>
<dbReference type="InterPro" id="IPR018114">
    <property type="entry name" value="TRYPSIN_HIS"/>
</dbReference>
<name>A0A6G1B077_CROCR</name>
<evidence type="ECO:0000256" key="5">
    <source>
        <dbReference type="ARBA" id="ARBA00022825"/>
    </source>
</evidence>
<evidence type="ECO:0000256" key="3">
    <source>
        <dbReference type="ARBA" id="ARBA00022729"/>
    </source>
</evidence>
<comment type="subunit">
    <text evidence="1">Homotetramer.</text>
</comment>
<keyword evidence="6" id="KW-1015">Disulfide bond</keyword>
<evidence type="ECO:0000313" key="14">
    <source>
        <dbReference type="Proteomes" id="UP000475037"/>
    </source>
</evidence>
<dbReference type="PANTHER" id="PTHR24253:SF144">
    <property type="entry name" value="CHYMOTRYPSIN-LIKE PROTEASE CTRL-1-RELATED"/>
    <property type="match status" value="1"/>
</dbReference>
<gene>
    <name evidence="13" type="primary">Prss21</name>
    <name evidence="13" type="ORF">FOF47_R02744</name>
</gene>
<sequence>PAVCGRPHVSGRIVSGQDAQPGRWPWQVSLRENRQHVCGGSLLAEDWVLTAAHCFDQKQPLSSYLVLLGSISSYPQAGDPQELHAVAQVITHPEYWEENNRADIALVRLASPVTFSGHILPVCLPKPGDPLGHGTWCWVTGWGNVATSLPLPPPFTLQELKLPLIDAQTCNSYYLESPGTVGAGSAILQDMLCAGFESGQKDACGGDSGGPLVCDLGGVWTQAGVVSWGFDCALPKRPGVYINVSVYSAWIASTIRGSAPDTRNFSPSRAGLLFPAMLLVLRSGSSEPCALRFDASQRPLDPGEREVQRADARVLPGAPYLRARAGGAGRASRPRVRLSVPGPCGRRTISMRVVGGKDSELGRWPWQGSLRLWGSHHCGATLVNRRWALSAAHCFLKSNDPFEWSVQFGELSAMPSIWNLEAYYNRYQVQEIVLSPLYLGASSYDIALLKLASSVTYNKYIQPICVAASSSEFQNRTDCWVTGWGNIEEHQALPPPYILQEVQVGIINTTMCNYLYTRPLFRYDIWGDMVCAGDPQGGKDSCFGDSGGPLACEKRGLWIQVGIVSWGLGCGRPNRPGVYTDVSRHFSWIRT</sequence>
<protein>
    <recommendedName>
        <fullName evidence="10">tryptase</fullName>
        <ecNumber evidence="10">3.4.21.59</ecNumber>
    </recommendedName>
</protein>
<dbReference type="SUPFAM" id="SSF50494">
    <property type="entry name" value="Trypsin-like serine proteases"/>
    <property type="match status" value="2"/>
</dbReference>
<dbReference type="Proteomes" id="UP000475037">
    <property type="component" value="Unassembled WGS sequence"/>
</dbReference>
<feature type="non-terminal residue" evidence="13">
    <location>
        <position position="1"/>
    </location>
</feature>
<dbReference type="InterPro" id="IPR001254">
    <property type="entry name" value="Trypsin_dom"/>
</dbReference>
<dbReference type="EMBL" id="VOAJ01002746">
    <property type="protein sequence ID" value="KAF0881276.1"/>
    <property type="molecule type" value="Genomic_DNA"/>
</dbReference>
<comment type="function">
    <text evidence="9">Tryptase is the major neutral protease present in mast cells and is secreted upon the coupled activation-degranulation response of this cell type.</text>
</comment>
<evidence type="ECO:0000256" key="6">
    <source>
        <dbReference type="ARBA" id="ARBA00023157"/>
    </source>
</evidence>
<evidence type="ECO:0000256" key="1">
    <source>
        <dbReference type="ARBA" id="ARBA00011881"/>
    </source>
</evidence>
<evidence type="ECO:0000259" key="12">
    <source>
        <dbReference type="PROSITE" id="PS50240"/>
    </source>
</evidence>
<accession>A0A6G1B077</accession>
<evidence type="ECO:0000256" key="8">
    <source>
        <dbReference type="ARBA" id="ARBA00050838"/>
    </source>
</evidence>
<dbReference type="GO" id="GO:0004252">
    <property type="term" value="F:serine-type endopeptidase activity"/>
    <property type="evidence" value="ECO:0007669"/>
    <property type="project" value="UniProtKB-EC"/>
</dbReference>
<dbReference type="InterPro" id="IPR033116">
    <property type="entry name" value="TRYPSIN_SER"/>
</dbReference>
<dbReference type="PRINTS" id="PR00722">
    <property type="entry name" value="CHYMOTRYPSIN"/>
</dbReference>
<feature type="non-terminal residue" evidence="13">
    <location>
        <position position="591"/>
    </location>
</feature>
<dbReference type="CDD" id="cd00190">
    <property type="entry name" value="Tryp_SPc"/>
    <property type="match status" value="2"/>
</dbReference>
<dbReference type="AlphaFoldDB" id="A0A6G1B077"/>
<evidence type="ECO:0000256" key="11">
    <source>
        <dbReference type="RuleBase" id="RU363034"/>
    </source>
</evidence>
<keyword evidence="3" id="KW-0732">Signal</keyword>
<keyword evidence="2 11" id="KW-0645">Protease</keyword>
<organism evidence="13 14">
    <name type="scientific">Crocuta crocuta</name>
    <name type="common">Spotted hyena</name>
    <dbReference type="NCBI Taxonomy" id="9678"/>
    <lineage>
        <taxon>Eukaryota</taxon>
        <taxon>Metazoa</taxon>
        <taxon>Chordata</taxon>
        <taxon>Craniata</taxon>
        <taxon>Vertebrata</taxon>
        <taxon>Euteleostomi</taxon>
        <taxon>Mammalia</taxon>
        <taxon>Eutheria</taxon>
        <taxon>Laurasiatheria</taxon>
        <taxon>Carnivora</taxon>
        <taxon>Feliformia</taxon>
        <taxon>Hyaenidae</taxon>
        <taxon>Crocuta</taxon>
    </lineage>
</organism>
<feature type="domain" description="Peptidase S1" evidence="12">
    <location>
        <begin position="353"/>
        <end position="591"/>
    </location>
</feature>
<dbReference type="InterPro" id="IPR001314">
    <property type="entry name" value="Peptidase_S1A"/>
</dbReference>
<keyword evidence="5 11" id="KW-0720">Serine protease</keyword>
<keyword evidence="14" id="KW-1185">Reference proteome</keyword>
<dbReference type="SMART" id="SM00020">
    <property type="entry name" value="Tryp_SPc"/>
    <property type="match status" value="2"/>
</dbReference>
<evidence type="ECO:0000313" key="13">
    <source>
        <dbReference type="EMBL" id="KAF0881276.1"/>
    </source>
</evidence>
<reference evidence="13 14" key="1">
    <citation type="submission" date="2019-11" db="EMBL/GenBank/DDBJ databases">
        <authorList>
            <person name="Yang C."/>
            <person name="Li F."/>
        </authorList>
    </citation>
    <scope>NUCLEOTIDE SEQUENCE [LARGE SCALE GENOMIC DNA]</scope>
    <source>
        <strain evidence="13">KB4526</strain>
        <tissue evidence="13">Muscle</tissue>
    </source>
</reference>
<dbReference type="InterPro" id="IPR009003">
    <property type="entry name" value="Peptidase_S1_PA"/>
</dbReference>
<dbReference type="PROSITE" id="PS50240">
    <property type="entry name" value="TRYPSIN_DOM"/>
    <property type="match status" value="2"/>
</dbReference>